<dbReference type="PROSITE" id="PS00134">
    <property type="entry name" value="TRYPSIN_HIS"/>
    <property type="match status" value="1"/>
</dbReference>
<dbReference type="Gene3D" id="4.10.400.10">
    <property type="entry name" value="Low-density Lipoprotein Receptor"/>
    <property type="match status" value="6"/>
</dbReference>
<dbReference type="InterPro" id="IPR001254">
    <property type="entry name" value="Trypsin_dom"/>
</dbReference>
<feature type="domain" description="Sushi" evidence="15">
    <location>
        <begin position="304"/>
        <end position="353"/>
    </location>
</feature>
<feature type="disulfide bond" evidence="10">
    <location>
        <begin position="30"/>
        <end position="48"/>
    </location>
</feature>
<dbReference type="GO" id="GO:0016020">
    <property type="term" value="C:membrane"/>
    <property type="evidence" value="ECO:0007669"/>
    <property type="project" value="InterPro"/>
</dbReference>
<evidence type="ECO:0000256" key="4">
    <source>
        <dbReference type="ARBA" id="ARBA00022729"/>
    </source>
</evidence>
<dbReference type="InterPro" id="IPR035976">
    <property type="entry name" value="Sushi/SCR/CCP_sf"/>
</dbReference>
<feature type="domain" description="Sushi" evidence="15">
    <location>
        <begin position="358"/>
        <end position="433"/>
    </location>
</feature>
<dbReference type="Gene3D" id="2.10.70.10">
    <property type="entry name" value="Complement Module, domain 1"/>
    <property type="match status" value="2"/>
</dbReference>
<dbReference type="GO" id="GO:0005576">
    <property type="term" value="C:extracellular region"/>
    <property type="evidence" value="ECO:0007669"/>
    <property type="project" value="UniProtKB-SubCell"/>
</dbReference>
<dbReference type="PANTHER" id="PTHR24252">
    <property type="entry name" value="ACROSIN-RELATED"/>
    <property type="match status" value="1"/>
</dbReference>
<dbReference type="FunFam" id="2.40.10.10:FF:000146">
    <property type="entry name" value="Serine protease 53"/>
    <property type="match status" value="1"/>
</dbReference>
<sequence>MFHLFKSTVAALLLMFAEALMNKTGSEFQCTDKSSIAIRQLCNGIMDCADGSDEVKALCTFITCPSSSFQCNYGACIQKSLMCDGKIDCADGSDESHCGHDSGRCNKTEFQCGSGECVEHRLLCNGKTDCVDKSDESPTICLDFPCPRHAFRCEQGGCISQTAKCDGVKDCPDGSDEFQNHCSWNCSSNEKKSCAKQKVCAINELRCHSGQCVPRQAFCDGHLDCSDGSDETLTVCSKTLQVLVCPVSMFRCKYGGCISVSLICNGEPQCADWSDEDPQLCGLTIAPGSCYLPALSPYANYTVSDCPTCQPGAVVAEYQELKYSCEVGHSLQGNSSVYCHNSSWVPQLPACIAANREVTCPPVSSPHLSVTCETRWGNRRGWVPCNNPVPIGTIARYQCQEYYIPSVEEHESNTFSECQKDGTWSTAILQCVPECGRIHEEVIPLVVNGQEAKYGVWPWQAGLFILKAGNWTFWCGGSLISEYAVLTAAHCTWKVNASTLQVVLGKFYRDFEMNQELTEVKDVKQIIMQPAYQDQSGNYGSDLAVLVLASAVEFSPAVQPVCIDWDLKAIDNDLSEGNLGTVAGWGLNENDTFSDTLRTVQLPVVSDEKCIREQPRAFRKYVTYTTFCAGYRNRTGVCNGDSGGGLIFPHGHGPNSTWLLQGIVSVSPRRRGTAFCDSTYYTVFTKVGIYNNWLKRVLESVQSHYVKPKGKERDAHYGLL</sequence>
<evidence type="ECO:0000259" key="14">
    <source>
        <dbReference type="PROSITE" id="PS50240"/>
    </source>
</evidence>
<proteinExistence type="predicted"/>
<dbReference type="GO" id="GO:0004930">
    <property type="term" value="F:G protein-coupled receptor activity"/>
    <property type="evidence" value="ECO:0007669"/>
    <property type="project" value="InterPro"/>
</dbReference>
<dbReference type="PROSITE" id="PS01209">
    <property type="entry name" value="LDLRA_1"/>
    <property type="match status" value="4"/>
</dbReference>
<dbReference type="EMBL" id="BLKM01000479">
    <property type="protein sequence ID" value="GFG34374.1"/>
    <property type="molecule type" value="Genomic_DNA"/>
</dbReference>
<comment type="caution">
    <text evidence="16">The sequence shown here is derived from an EMBL/GenBank/DDBJ whole genome shotgun (WGS) entry which is preliminary data.</text>
</comment>
<feature type="disulfide bond" evidence="10">
    <location>
        <begin position="153"/>
        <end position="171"/>
    </location>
</feature>
<dbReference type="PROSITE" id="PS50227">
    <property type="entry name" value="G_PROTEIN_RECEP_F2_3"/>
    <property type="match status" value="1"/>
</dbReference>
<protein>
    <submittedName>
        <fullName evidence="16">Uncharacterized protein</fullName>
    </submittedName>
</protein>
<dbReference type="InParanoid" id="A0A6L2PQ43"/>
<dbReference type="CDD" id="cd00190">
    <property type="entry name" value="Tryp_SPc"/>
    <property type="match status" value="1"/>
</dbReference>
<dbReference type="SUPFAM" id="SSF50494">
    <property type="entry name" value="Trypsin-like serine proteases"/>
    <property type="match status" value="1"/>
</dbReference>
<dbReference type="PROSITE" id="PS50068">
    <property type="entry name" value="LDLRA_2"/>
    <property type="match status" value="6"/>
</dbReference>
<dbReference type="PROSITE" id="PS50240">
    <property type="entry name" value="TRYPSIN_DOM"/>
    <property type="match status" value="1"/>
</dbReference>
<dbReference type="CDD" id="cd00112">
    <property type="entry name" value="LDLa"/>
    <property type="match status" value="6"/>
</dbReference>
<dbReference type="SMART" id="SM00192">
    <property type="entry name" value="LDLa"/>
    <property type="match status" value="6"/>
</dbReference>
<dbReference type="InterPro" id="IPR043504">
    <property type="entry name" value="Peptidase_S1_PA_chymotrypsin"/>
</dbReference>
<keyword evidence="4 12" id="KW-0732">Signal</keyword>
<keyword evidence="6" id="KW-0720">Serine protease</keyword>
<feature type="disulfide bond" evidence="10">
    <location>
        <begin position="64"/>
        <end position="76"/>
    </location>
</feature>
<evidence type="ECO:0000256" key="5">
    <source>
        <dbReference type="ARBA" id="ARBA00022801"/>
    </source>
</evidence>
<keyword evidence="8 10" id="KW-1015">Disulfide bond</keyword>
<organism evidence="16 17">
    <name type="scientific">Coptotermes formosanus</name>
    <name type="common">Formosan subterranean termite</name>
    <dbReference type="NCBI Taxonomy" id="36987"/>
    <lineage>
        <taxon>Eukaryota</taxon>
        <taxon>Metazoa</taxon>
        <taxon>Ecdysozoa</taxon>
        <taxon>Arthropoda</taxon>
        <taxon>Hexapoda</taxon>
        <taxon>Insecta</taxon>
        <taxon>Pterygota</taxon>
        <taxon>Neoptera</taxon>
        <taxon>Polyneoptera</taxon>
        <taxon>Dictyoptera</taxon>
        <taxon>Blattodea</taxon>
        <taxon>Blattoidea</taxon>
        <taxon>Termitoidae</taxon>
        <taxon>Rhinotermitidae</taxon>
        <taxon>Coptotermes</taxon>
    </lineage>
</organism>
<evidence type="ECO:0000256" key="9">
    <source>
        <dbReference type="ARBA" id="ARBA00023180"/>
    </source>
</evidence>
<keyword evidence="2" id="KW-0964">Secreted</keyword>
<dbReference type="InterPro" id="IPR023415">
    <property type="entry name" value="LDLR_class-A_CS"/>
</dbReference>
<evidence type="ECO:0000259" key="13">
    <source>
        <dbReference type="PROSITE" id="PS50227"/>
    </source>
</evidence>
<dbReference type="AlphaFoldDB" id="A0A6L2PQ43"/>
<dbReference type="Proteomes" id="UP000502823">
    <property type="component" value="Unassembled WGS sequence"/>
</dbReference>
<feature type="chain" id="PRO_5026995134" evidence="12">
    <location>
        <begin position="20"/>
        <end position="720"/>
    </location>
</feature>
<dbReference type="Pfam" id="PF00089">
    <property type="entry name" value="Trypsin"/>
    <property type="match status" value="1"/>
</dbReference>
<feature type="disulfide bond" evidence="10">
    <location>
        <begin position="200"/>
        <end position="212"/>
    </location>
</feature>
<dbReference type="InterPro" id="IPR002172">
    <property type="entry name" value="LDrepeatLR_classA_rpt"/>
</dbReference>
<evidence type="ECO:0000256" key="3">
    <source>
        <dbReference type="ARBA" id="ARBA00022670"/>
    </source>
</evidence>
<keyword evidence="3" id="KW-0645">Protease</keyword>
<dbReference type="SMART" id="SM00020">
    <property type="entry name" value="Tryp_SPc"/>
    <property type="match status" value="1"/>
</dbReference>
<keyword evidence="11" id="KW-0768">Sushi</keyword>
<keyword evidence="5" id="KW-0378">Hydrolase</keyword>
<dbReference type="Pfam" id="PF00057">
    <property type="entry name" value="Ldl_recept_a"/>
    <property type="match status" value="6"/>
</dbReference>
<dbReference type="FunFam" id="4.10.400.10:FF:000065">
    <property type="entry name" value="Transmembrane protease serine 7"/>
    <property type="match status" value="1"/>
</dbReference>
<evidence type="ECO:0000256" key="2">
    <source>
        <dbReference type="ARBA" id="ARBA00022525"/>
    </source>
</evidence>
<evidence type="ECO:0000256" key="6">
    <source>
        <dbReference type="ARBA" id="ARBA00022825"/>
    </source>
</evidence>
<evidence type="ECO:0000256" key="12">
    <source>
        <dbReference type="SAM" id="SignalP"/>
    </source>
</evidence>
<keyword evidence="7" id="KW-0865">Zymogen</keyword>
<evidence type="ECO:0000313" key="17">
    <source>
        <dbReference type="Proteomes" id="UP000502823"/>
    </source>
</evidence>
<feature type="disulfide bond" evidence="10">
    <location>
        <begin position="207"/>
        <end position="225"/>
    </location>
</feature>
<dbReference type="SUPFAM" id="SSF57424">
    <property type="entry name" value="LDL receptor-like module"/>
    <property type="match status" value="6"/>
</dbReference>
<evidence type="ECO:0000313" key="16">
    <source>
        <dbReference type="EMBL" id="GFG34374.1"/>
    </source>
</evidence>
<evidence type="ECO:0000256" key="1">
    <source>
        <dbReference type="ARBA" id="ARBA00004613"/>
    </source>
</evidence>
<name>A0A6L2PQ43_COPFO</name>
<feature type="domain" description="G-protein coupled receptors family 2 profile 1" evidence="13">
    <location>
        <begin position="350"/>
        <end position="439"/>
    </location>
</feature>
<evidence type="ECO:0000256" key="7">
    <source>
        <dbReference type="ARBA" id="ARBA00023145"/>
    </source>
</evidence>
<dbReference type="InterPro" id="IPR009003">
    <property type="entry name" value="Peptidase_S1_PA"/>
</dbReference>
<dbReference type="OrthoDB" id="6147874at2759"/>
<reference evidence="17" key="1">
    <citation type="submission" date="2020-01" db="EMBL/GenBank/DDBJ databases">
        <title>Draft genome sequence of the Termite Coptotermes fromosanus.</title>
        <authorList>
            <person name="Itakura S."/>
            <person name="Yosikawa Y."/>
            <person name="Umezawa K."/>
        </authorList>
    </citation>
    <scope>NUCLEOTIDE SEQUENCE [LARGE SCALE GENOMIC DNA]</scope>
</reference>
<comment type="caution">
    <text evidence="11">Lacks conserved residue(s) required for the propagation of feature annotation.</text>
</comment>
<dbReference type="InterPro" id="IPR036055">
    <property type="entry name" value="LDL_receptor-like_sf"/>
</dbReference>
<dbReference type="PRINTS" id="PR00261">
    <property type="entry name" value="LDLRECEPTOR"/>
</dbReference>
<feature type="disulfide bond" evidence="10">
    <location>
        <begin position="245"/>
        <end position="257"/>
    </location>
</feature>
<dbReference type="CDD" id="cd00033">
    <property type="entry name" value="CCP"/>
    <property type="match status" value="1"/>
</dbReference>
<keyword evidence="17" id="KW-1185">Reference proteome</keyword>
<dbReference type="Gene3D" id="2.40.10.10">
    <property type="entry name" value="Trypsin-like serine proteases"/>
    <property type="match status" value="2"/>
</dbReference>
<dbReference type="GO" id="GO:0006508">
    <property type="term" value="P:proteolysis"/>
    <property type="evidence" value="ECO:0007669"/>
    <property type="project" value="UniProtKB-KW"/>
</dbReference>
<dbReference type="PANTHER" id="PTHR24252:SF7">
    <property type="entry name" value="HYALIN"/>
    <property type="match status" value="1"/>
</dbReference>
<evidence type="ECO:0000256" key="8">
    <source>
        <dbReference type="ARBA" id="ARBA00023157"/>
    </source>
</evidence>
<feature type="signal peptide" evidence="12">
    <location>
        <begin position="1"/>
        <end position="19"/>
    </location>
</feature>
<dbReference type="InterPro" id="IPR018114">
    <property type="entry name" value="TRYPSIN_HIS"/>
</dbReference>
<keyword evidence="9" id="KW-0325">Glycoprotein</keyword>
<accession>A0A6L2PQ43</accession>
<feature type="disulfide bond" evidence="10">
    <location>
        <begin position="112"/>
        <end position="130"/>
    </location>
</feature>
<evidence type="ECO:0000259" key="15">
    <source>
        <dbReference type="PROSITE" id="PS50923"/>
    </source>
</evidence>
<dbReference type="Pfam" id="PF00084">
    <property type="entry name" value="Sushi"/>
    <property type="match status" value="1"/>
</dbReference>
<dbReference type="InterPro" id="IPR001879">
    <property type="entry name" value="GPCR_2_extracellular_dom"/>
</dbReference>
<feature type="disulfide bond" evidence="10">
    <location>
        <begin position="71"/>
        <end position="89"/>
    </location>
</feature>
<dbReference type="InterPro" id="IPR000436">
    <property type="entry name" value="Sushi_SCR_CCP_dom"/>
</dbReference>
<feature type="disulfide bond" evidence="10">
    <location>
        <begin position="146"/>
        <end position="158"/>
    </location>
</feature>
<feature type="disulfide bond" evidence="10">
    <location>
        <begin position="105"/>
        <end position="117"/>
    </location>
</feature>
<evidence type="ECO:0000256" key="10">
    <source>
        <dbReference type="PROSITE-ProRule" id="PRU00124"/>
    </source>
</evidence>
<dbReference type="PROSITE" id="PS50923">
    <property type="entry name" value="SUSHI"/>
    <property type="match status" value="2"/>
</dbReference>
<feature type="domain" description="Peptidase S1" evidence="14">
    <location>
        <begin position="446"/>
        <end position="699"/>
    </location>
</feature>
<feature type="disulfide bond" evidence="10">
    <location>
        <begin position="83"/>
        <end position="98"/>
    </location>
</feature>
<dbReference type="FunCoup" id="A0A6L2PQ43">
    <property type="interactions" value="53"/>
</dbReference>
<evidence type="ECO:0000256" key="11">
    <source>
        <dbReference type="PROSITE-ProRule" id="PRU00302"/>
    </source>
</evidence>
<gene>
    <name evidence="16" type="ORF">Cfor_10804</name>
</gene>
<dbReference type="SMART" id="SM00032">
    <property type="entry name" value="CCP"/>
    <property type="match status" value="2"/>
</dbReference>
<feature type="disulfide bond" evidence="10">
    <location>
        <begin position="252"/>
        <end position="270"/>
    </location>
</feature>
<dbReference type="SUPFAM" id="SSF57535">
    <property type="entry name" value="Complement control module/SCR domain"/>
    <property type="match status" value="2"/>
</dbReference>
<comment type="subcellular location">
    <subcellularLocation>
        <location evidence="1">Secreted</location>
    </subcellularLocation>
</comment>
<dbReference type="GO" id="GO:0004252">
    <property type="term" value="F:serine-type endopeptidase activity"/>
    <property type="evidence" value="ECO:0007669"/>
    <property type="project" value="InterPro"/>
</dbReference>